<evidence type="ECO:0000259" key="10">
    <source>
        <dbReference type="PROSITE" id="PS50072"/>
    </source>
</evidence>
<name>A0A6M2DMY1_XENCH</name>
<dbReference type="Pfam" id="PF00400">
    <property type="entry name" value="WD40"/>
    <property type="match status" value="1"/>
</dbReference>
<evidence type="ECO:0000256" key="6">
    <source>
        <dbReference type="ARBA" id="ARBA00023110"/>
    </source>
</evidence>
<dbReference type="SUPFAM" id="SSF50891">
    <property type="entry name" value="Cyclophilin-like"/>
    <property type="match status" value="1"/>
</dbReference>
<dbReference type="AlphaFoldDB" id="A0A6M2DMY1"/>
<feature type="repeat" description="WD" evidence="8">
    <location>
        <begin position="99"/>
        <end position="140"/>
    </location>
</feature>
<keyword evidence="7 11" id="KW-0413">Isomerase</keyword>
<feature type="domain" description="PPIase cyclophilin-type" evidence="10">
    <location>
        <begin position="463"/>
        <end position="618"/>
    </location>
</feature>
<evidence type="ECO:0000256" key="4">
    <source>
        <dbReference type="ARBA" id="ARBA00022574"/>
    </source>
</evidence>
<accession>A0A6M2DMY1</accession>
<keyword evidence="6" id="KW-0697">Rotamase</keyword>
<dbReference type="InterPro" id="IPR029000">
    <property type="entry name" value="Cyclophilin-like_dom_sf"/>
</dbReference>
<dbReference type="EMBL" id="GIIL01003384">
    <property type="protein sequence ID" value="NOV47110.1"/>
    <property type="molecule type" value="Transcribed_RNA"/>
</dbReference>
<keyword evidence="5" id="KW-0677">Repeat</keyword>
<dbReference type="GO" id="GO:0005634">
    <property type="term" value="C:nucleus"/>
    <property type="evidence" value="ECO:0007669"/>
    <property type="project" value="UniProtKB-ARBA"/>
</dbReference>
<dbReference type="PANTHER" id="PTHR45625:SF4">
    <property type="entry name" value="PEPTIDYLPROLYL ISOMERASE DOMAIN AND WD REPEAT-CONTAINING PROTEIN 1"/>
    <property type="match status" value="1"/>
</dbReference>
<dbReference type="FunFam" id="2.130.10.10:FF:000450">
    <property type="entry name" value="Peptidylprolyl isomerase domain and WD-repeat protein 1"/>
    <property type="match status" value="1"/>
</dbReference>
<dbReference type="PROSITE" id="PS50072">
    <property type="entry name" value="CSA_PPIASE_2"/>
    <property type="match status" value="1"/>
</dbReference>
<dbReference type="EC" id="5.2.1.8" evidence="3"/>
<evidence type="ECO:0000256" key="9">
    <source>
        <dbReference type="SAM" id="MobiDB-lite"/>
    </source>
</evidence>
<evidence type="ECO:0000256" key="2">
    <source>
        <dbReference type="ARBA" id="ARBA00007365"/>
    </source>
</evidence>
<dbReference type="InterPro" id="IPR001680">
    <property type="entry name" value="WD40_rpt"/>
</dbReference>
<dbReference type="FunFam" id="2.40.100.10:FF:000003">
    <property type="entry name" value="Peptidylprolyl isomerase domain and WD repeat-containing 1"/>
    <property type="match status" value="1"/>
</dbReference>
<dbReference type="Pfam" id="PF00160">
    <property type="entry name" value="Pro_isomerase"/>
    <property type="match status" value="1"/>
</dbReference>
<dbReference type="PANTHER" id="PTHR45625">
    <property type="entry name" value="PEPTIDYL-PROLYL CIS-TRANS ISOMERASE-RELATED"/>
    <property type="match status" value="1"/>
</dbReference>
<comment type="catalytic activity">
    <reaction evidence="1">
        <text>[protein]-peptidylproline (omega=180) = [protein]-peptidylproline (omega=0)</text>
        <dbReference type="Rhea" id="RHEA:16237"/>
        <dbReference type="Rhea" id="RHEA-COMP:10747"/>
        <dbReference type="Rhea" id="RHEA-COMP:10748"/>
        <dbReference type="ChEBI" id="CHEBI:83833"/>
        <dbReference type="ChEBI" id="CHEBI:83834"/>
        <dbReference type="EC" id="5.2.1.8"/>
    </reaction>
</comment>
<dbReference type="Gene3D" id="2.130.10.10">
    <property type="entry name" value="YVTN repeat-like/Quinoprotein amine dehydrogenase"/>
    <property type="match status" value="1"/>
</dbReference>
<comment type="similarity">
    <text evidence="2">Belongs to the cyclophilin-type PPIase family.</text>
</comment>
<sequence length="619" mass="70124">MAENEIQQHNVESSDDEDNWIGPSPSEVSKPKKRKVLQYEKLYLDNLPNCNSYERSYMHRDVITHIVVTKTDFTITASQDGHVKFWKKVDEGIEFVKHFRSHLSAINALSVNCSGTYVCTSSVDKSIKIFDVVNFDMINMIRLDYEPGCVEWIHSAGDAISALAVADVGTNKIYIYDGHGNNSPIYTFDNLHIHPVLLMKYNPAFDVVISVEKSGILEYWTGPKHEYKFPKCVQFDSKLDTDLFEFAKNKTYPTSITVSNSGTKFASISIDRKVRVFSFLTGKLTRIFDETLQGFGELQQKIQQLPPMEFGRRMALERDLERNDALKYGNIIFDDSGYFLIYCSILGIKIVNLHTNKCARLLGKSENLRPLQVALYQGRSQISAAAPTIEALGSDNPTLKSSRNDSTIFCTGYRKNRFYMFSKREPIDSEACGIHENERDVFNEKPSKEDVISATESLGVQRIYESAIIHTTVGDIFLQLFPKECPKSVENFGVHSRNGYYNGHIFHRVIKGFMVQTGDPTGNGTGGESIWGREFEDEFHPRLKHDRPYTLSMANAGPCTNGSQFFITLIPTPWLDNKHTVFGRVTKGMEVVQNISNARTNPKTDKPHEDISIISITVK</sequence>
<evidence type="ECO:0000256" key="3">
    <source>
        <dbReference type="ARBA" id="ARBA00013194"/>
    </source>
</evidence>
<dbReference type="InterPro" id="IPR015943">
    <property type="entry name" value="WD40/YVTN_repeat-like_dom_sf"/>
</dbReference>
<dbReference type="InterPro" id="IPR036322">
    <property type="entry name" value="WD40_repeat_dom_sf"/>
</dbReference>
<dbReference type="InterPro" id="IPR044666">
    <property type="entry name" value="Cyclophilin_A-like"/>
</dbReference>
<organism evidence="11">
    <name type="scientific">Xenopsylla cheopis</name>
    <name type="common">Oriental rat flea</name>
    <name type="synonym">Pulex cheopis</name>
    <dbReference type="NCBI Taxonomy" id="163159"/>
    <lineage>
        <taxon>Eukaryota</taxon>
        <taxon>Metazoa</taxon>
        <taxon>Ecdysozoa</taxon>
        <taxon>Arthropoda</taxon>
        <taxon>Hexapoda</taxon>
        <taxon>Insecta</taxon>
        <taxon>Pterygota</taxon>
        <taxon>Neoptera</taxon>
        <taxon>Endopterygota</taxon>
        <taxon>Siphonaptera</taxon>
        <taxon>Pulicidae</taxon>
        <taxon>Xenopsyllinae</taxon>
        <taxon>Xenopsylla</taxon>
    </lineage>
</organism>
<dbReference type="InterPro" id="IPR002130">
    <property type="entry name" value="Cyclophilin-type_PPIase_dom"/>
</dbReference>
<dbReference type="PROSITE" id="PS50082">
    <property type="entry name" value="WD_REPEATS_2"/>
    <property type="match status" value="1"/>
</dbReference>
<dbReference type="SMART" id="SM00320">
    <property type="entry name" value="WD40"/>
    <property type="match status" value="4"/>
</dbReference>
<evidence type="ECO:0000256" key="5">
    <source>
        <dbReference type="ARBA" id="ARBA00022737"/>
    </source>
</evidence>
<proteinExistence type="inferred from homology"/>
<evidence type="ECO:0000256" key="8">
    <source>
        <dbReference type="PROSITE-ProRule" id="PRU00221"/>
    </source>
</evidence>
<evidence type="ECO:0000256" key="7">
    <source>
        <dbReference type="ARBA" id="ARBA00023235"/>
    </source>
</evidence>
<feature type="region of interest" description="Disordered" evidence="9">
    <location>
        <begin position="1"/>
        <end position="32"/>
    </location>
</feature>
<evidence type="ECO:0000256" key="1">
    <source>
        <dbReference type="ARBA" id="ARBA00000971"/>
    </source>
</evidence>
<dbReference type="PRINTS" id="PR00153">
    <property type="entry name" value="CSAPPISMRASE"/>
</dbReference>
<dbReference type="Gene3D" id="2.40.100.10">
    <property type="entry name" value="Cyclophilin-like"/>
    <property type="match status" value="1"/>
</dbReference>
<evidence type="ECO:0000313" key="11">
    <source>
        <dbReference type="EMBL" id="NOV47110.1"/>
    </source>
</evidence>
<protein>
    <recommendedName>
        <fullName evidence="3">peptidylprolyl isomerase</fullName>
        <ecNumber evidence="3">5.2.1.8</ecNumber>
    </recommendedName>
</protein>
<feature type="compositionally biased region" description="Polar residues" evidence="9">
    <location>
        <begin position="1"/>
        <end position="11"/>
    </location>
</feature>
<reference evidence="11" key="1">
    <citation type="submission" date="2020-03" db="EMBL/GenBank/DDBJ databases">
        <title>Transcriptomic Profiling of the Digestive Tract of the Rat Flea, Xenopsylla cheopis, Following Blood Feeding and Infection with Yersinia pestis.</title>
        <authorList>
            <person name="Bland D.M."/>
            <person name="Martens C.A."/>
            <person name="Virtaneva K."/>
            <person name="Kanakabandi K."/>
            <person name="Long D."/>
            <person name="Rosenke R."/>
            <person name="Saturday G.A."/>
            <person name="Hoyt F.H."/>
            <person name="Bruno D.P."/>
            <person name="Ribeiro J.M.C."/>
            <person name="Hinnebusch J."/>
        </authorList>
    </citation>
    <scope>NUCLEOTIDE SEQUENCE</scope>
</reference>
<keyword evidence="4 8" id="KW-0853">WD repeat</keyword>
<dbReference type="GO" id="GO:0003755">
    <property type="term" value="F:peptidyl-prolyl cis-trans isomerase activity"/>
    <property type="evidence" value="ECO:0007669"/>
    <property type="project" value="UniProtKB-KW"/>
</dbReference>
<dbReference type="CDD" id="cd01927">
    <property type="entry name" value="cyclophilin_WD40"/>
    <property type="match status" value="1"/>
</dbReference>
<dbReference type="SUPFAM" id="SSF50978">
    <property type="entry name" value="WD40 repeat-like"/>
    <property type="match status" value="1"/>
</dbReference>